<dbReference type="AlphaFoldDB" id="A0A562PRF9"/>
<name>A0A562PRF9_9FLAO</name>
<dbReference type="Proteomes" id="UP000254518">
    <property type="component" value="Unassembled WGS sequence"/>
</dbReference>
<dbReference type="Proteomes" id="UP000321392">
    <property type="component" value="Unassembled WGS sequence"/>
</dbReference>
<dbReference type="EMBL" id="QQBA01000008">
    <property type="protein sequence ID" value="RDI53796.1"/>
    <property type="molecule type" value="Genomic_DNA"/>
</dbReference>
<reference evidence="2 4" key="1">
    <citation type="journal article" date="2015" name="Stand. Genomic Sci.">
        <title>Genomic Encyclopedia of Bacterial and Archaeal Type Strains, Phase III: the genomes of soil and plant-associated and newly described type strains.</title>
        <authorList>
            <person name="Whitman W.B."/>
            <person name="Woyke T."/>
            <person name="Klenk H.P."/>
            <person name="Zhou Y."/>
            <person name="Lilburn T.G."/>
            <person name="Beck B.J."/>
            <person name="De Vos P."/>
            <person name="Vandamme P."/>
            <person name="Eisen J.A."/>
            <person name="Garrity G."/>
            <person name="Hugenholtz P."/>
            <person name="Kyrpides N.C."/>
        </authorList>
    </citation>
    <scope>NUCLEOTIDE SEQUENCE [LARGE SCALE GENOMIC DNA]</scope>
    <source>
        <strain evidence="2 4">CGMCC 1.5380</strain>
    </source>
</reference>
<dbReference type="PROSITE" id="PS51257">
    <property type="entry name" value="PROKAR_LIPOPROTEIN"/>
    <property type="match status" value="1"/>
</dbReference>
<reference evidence="2" key="3">
    <citation type="submission" date="2019-07" db="EMBL/GenBank/DDBJ databases">
        <authorList>
            <person name="Whitman W."/>
            <person name="Huntemann M."/>
            <person name="Clum A."/>
            <person name="Pillay M."/>
            <person name="Palaniappan K."/>
            <person name="Varghese N."/>
            <person name="Mikhailova N."/>
            <person name="Stamatis D."/>
            <person name="Reddy T."/>
            <person name="Daum C."/>
            <person name="Shapiro N."/>
            <person name="Ivanova N."/>
            <person name="Kyrpides N."/>
            <person name="Woyke T."/>
        </authorList>
    </citation>
    <scope>NUCLEOTIDE SEQUENCE</scope>
    <source>
        <strain evidence="2">CGMCC 1.5380</strain>
    </source>
</reference>
<keyword evidence="3" id="KW-1185">Reference proteome</keyword>
<dbReference type="RefSeq" id="WP_114754501.1">
    <property type="nucleotide sequence ID" value="NZ_QQBA01000008.1"/>
</dbReference>
<gene>
    <name evidence="1" type="ORF">DFR66_108149</name>
    <name evidence="2" type="ORF">IQ02_01859</name>
</gene>
<proteinExistence type="predicted"/>
<evidence type="ECO:0000313" key="3">
    <source>
        <dbReference type="Proteomes" id="UP000254518"/>
    </source>
</evidence>
<organism evidence="2 4">
    <name type="scientific">Flavobacterium glaciei</name>
    <dbReference type="NCBI Taxonomy" id="386300"/>
    <lineage>
        <taxon>Bacteria</taxon>
        <taxon>Pseudomonadati</taxon>
        <taxon>Bacteroidota</taxon>
        <taxon>Flavobacteriia</taxon>
        <taxon>Flavobacteriales</taxon>
        <taxon>Flavobacteriaceae</taxon>
        <taxon>Flavobacterium</taxon>
    </lineage>
</organism>
<evidence type="ECO:0000313" key="4">
    <source>
        <dbReference type="Proteomes" id="UP000321392"/>
    </source>
</evidence>
<dbReference type="EMBL" id="VLKX01000008">
    <property type="protein sequence ID" value="TWI47022.1"/>
    <property type="molecule type" value="Genomic_DNA"/>
</dbReference>
<protein>
    <submittedName>
        <fullName evidence="2">Uncharacterized protein</fullName>
    </submittedName>
</protein>
<comment type="caution">
    <text evidence="2">The sequence shown here is derived from an EMBL/GenBank/DDBJ whole genome shotgun (WGS) entry which is preliminary data.</text>
</comment>
<evidence type="ECO:0000313" key="2">
    <source>
        <dbReference type="EMBL" id="TWI47022.1"/>
    </source>
</evidence>
<evidence type="ECO:0000313" key="1">
    <source>
        <dbReference type="EMBL" id="RDI53796.1"/>
    </source>
</evidence>
<sequence>MAKRTFLFLILILLFSCHKKNEKAKELLLIATDKSSFINKTELTLKIFSDSTYVFNVNVNGQLYNKVENFKGYVKIKNDSLDFFPSRFEFIRADKANLKNGYIDFIDGDVPFRMKIDSTKLKVNNLINFSKFKNYAVFNYEKSERENDENLNIDLNEKDIYEIENLLKPEFKKRKNLNEYGRYLKQLIGYKKANGEKYVIIKSFCESRYQLENFRKSVIEMNDGGKCNIFIVLNLTQKKIETFSVAGLA</sequence>
<accession>A0A562PRF9</accession>
<reference evidence="1 3" key="2">
    <citation type="submission" date="2018-07" db="EMBL/GenBank/DDBJ databases">
        <title>Genomic Encyclopedia of Type Strains, Phase IV (KMG-IV): sequencing the most valuable type-strain genomes for metagenomic binning, comparative biology and taxonomic classification.</title>
        <authorList>
            <person name="Goeker M."/>
        </authorList>
    </citation>
    <scope>NUCLEOTIDE SEQUENCE [LARGE SCALE GENOMIC DNA]</scope>
    <source>
        <strain evidence="1 3">DSM 19728</strain>
    </source>
</reference>